<dbReference type="CDD" id="cd05233">
    <property type="entry name" value="SDR_c"/>
    <property type="match status" value="1"/>
</dbReference>
<dbReference type="GO" id="GO:0016020">
    <property type="term" value="C:membrane"/>
    <property type="evidence" value="ECO:0007669"/>
    <property type="project" value="TreeGrafter"/>
</dbReference>
<dbReference type="PRINTS" id="PR00081">
    <property type="entry name" value="GDHRDH"/>
</dbReference>
<sequence length="256" mass="28052">MKTFTLITGASTGFGKSLAIECANRGMNLVMVALPSSGLHELGCFLKMNFNIEAITFEINLSTKQSCHSLYKKVKAAGVSIKYLINNAGVLSRGVFEDLDEDYFLTQISVNIAAPTLLTKLFFEDLKTNAPSGILNVSSMASFFHLPKKQVYGGTKAYLLSFSKSLRKEIGKYGIWVSIVCPGGMNTTTSLCIQNRKLGKLSRTSILNPEIAAKETLQKFLAKKEVVIPGTMNKLFMFLDNIIPTTIKNKLTSNAI</sequence>
<comment type="similarity">
    <text evidence="1 3">Belongs to the short-chain dehydrogenases/reductases (SDR) family.</text>
</comment>
<dbReference type="EMBL" id="JTDW01000016">
    <property type="protein sequence ID" value="KJD32782.1"/>
    <property type="molecule type" value="Genomic_DNA"/>
</dbReference>
<dbReference type="SUPFAM" id="SSF51735">
    <property type="entry name" value="NAD(P)-binding Rossmann-fold domains"/>
    <property type="match status" value="1"/>
</dbReference>
<proteinExistence type="inferred from homology"/>
<dbReference type="AlphaFoldDB" id="A0A0D7W4S0"/>
<dbReference type="PANTHER" id="PTHR44196">
    <property type="entry name" value="DEHYDROGENASE/REDUCTASE SDR FAMILY MEMBER 7B"/>
    <property type="match status" value="1"/>
</dbReference>
<accession>A0A0D7W4S0</accession>
<dbReference type="InterPro" id="IPR036291">
    <property type="entry name" value="NAD(P)-bd_dom_sf"/>
</dbReference>
<evidence type="ECO:0000256" key="1">
    <source>
        <dbReference type="ARBA" id="ARBA00006484"/>
    </source>
</evidence>
<evidence type="ECO:0000313" key="5">
    <source>
        <dbReference type="Proteomes" id="UP000032578"/>
    </source>
</evidence>
<keyword evidence="2" id="KW-0560">Oxidoreductase</keyword>
<dbReference type="PATRIC" id="fig|1435349.4.peg.1022"/>
<gene>
    <name evidence="4" type="ORF">PW52_14985</name>
</gene>
<dbReference type="PRINTS" id="PR00080">
    <property type="entry name" value="SDRFAMILY"/>
</dbReference>
<evidence type="ECO:0000256" key="3">
    <source>
        <dbReference type="RuleBase" id="RU000363"/>
    </source>
</evidence>
<dbReference type="Gene3D" id="3.40.50.720">
    <property type="entry name" value="NAD(P)-binding Rossmann-like Domain"/>
    <property type="match status" value="1"/>
</dbReference>
<name>A0A0D7W4S0_9FLAO</name>
<dbReference type="InterPro" id="IPR002347">
    <property type="entry name" value="SDR_fam"/>
</dbReference>
<dbReference type="OrthoDB" id="9808814at2"/>
<organism evidence="4 5">
    <name type="scientific">Neotamlana sedimentorum</name>
    <dbReference type="NCBI Taxonomy" id="1435349"/>
    <lineage>
        <taxon>Bacteria</taxon>
        <taxon>Pseudomonadati</taxon>
        <taxon>Bacteroidota</taxon>
        <taxon>Flavobacteriia</taxon>
        <taxon>Flavobacteriales</taxon>
        <taxon>Flavobacteriaceae</taxon>
        <taxon>Neotamlana</taxon>
    </lineage>
</organism>
<protein>
    <recommendedName>
        <fullName evidence="6">Short-chain dehydrogenase</fullName>
    </recommendedName>
</protein>
<evidence type="ECO:0000313" key="4">
    <source>
        <dbReference type="EMBL" id="KJD32782.1"/>
    </source>
</evidence>
<dbReference type="Proteomes" id="UP000032578">
    <property type="component" value="Unassembled WGS sequence"/>
</dbReference>
<keyword evidence="5" id="KW-1185">Reference proteome</keyword>
<dbReference type="RefSeq" id="WP_044633792.1">
    <property type="nucleotide sequence ID" value="NZ_JTDW01000016.1"/>
</dbReference>
<dbReference type="PROSITE" id="PS00061">
    <property type="entry name" value="ADH_SHORT"/>
    <property type="match status" value="1"/>
</dbReference>
<dbReference type="Pfam" id="PF00106">
    <property type="entry name" value="adh_short"/>
    <property type="match status" value="1"/>
</dbReference>
<evidence type="ECO:0000256" key="2">
    <source>
        <dbReference type="ARBA" id="ARBA00023002"/>
    </source>
</evidence>
<dbReference type="PANTHER" id="PTHR44196:SF2">
    <property type="entry name" value="SHORT-CHAIN DEHYDROGENASE-RELATED"/>
    <property type="match status" value="1"/>
</dbReference>
<dbReference type="GO" id="GO:0016491">
    <property type="term" value="F:oxidoreductase activity"/>
    <property type="evidence" value="ECO:0007669"/>
    <property type="project" value="UniProtKB-KW"/>
</dbReference>
<dbReference type="STRING" id="1435349.PW52_14985"/>
<comment type="caution">
    <text evidence="4">The sequence shown here is derived from an EMBL/GenBank/DDBJ whole genome shotgun (WGS) entry which is preliminary data.</text>
</comment>
<evidence type="ECO:0008006" key="6">
    <source>
        <dbReference type="Google" id="ProtNLM"/>
    </source>
</evidence>
<reference evidence="4 5" key="1">
    <citation type="submission" date="2014-11" db="EMBL/GenBank/DDBJ databases">
        <title>Tamlana sedimentorum sp. nov., isolated from shallow sand sediments of the Sea of Japan.</title>
        <authorList>
            <person name="Romanenko L.A."/>
        </authorList>
    </citation>
    <scope>NUCLEOTIDE SEQUENCE [LARGE SCALE GENOMIC DNA]</scope>
    <source>
        <strain evidence="4 5">JCM 19808</strain>
    </source>
</reference>
<dbReference type="InterPro" id="IPR020904">
    <property type="entry name" value="Sc_DH/Rdtase_CS"/>
</dbReference>